<keyword evidence="2" id="KW-0614">Plasmid</keyword>
<evidence type="ECO:0000313" key="1">
    <source>
        <dbReference type="EMBL" id="MDX5951676.1"/>
    </source>
</evidence>
<protein>
    <submittedName>
        <fullName evidence="2">Uncharacterized protein</fullName>
    </submittedName>
</protein>
<organism evidence="2 3">
    <name type="scientific">Azospirillum brasilense</name>
    <dbReference type="NCBI Taxonomy" id="192"/>
    <lineage>
        <taxon>Bacteria</taxon>
        <taxon>Pseudomonadati</taxon>
        <taxon>Pseudomonadota</taxon>
        <taxon>Alphaproteobacteria</taxon>
        <taxon>Rhodospirillales</taxon>
        <taxon>Azospirillaceae</taxon>
        <taxon>Azospirillum</taxon>
    </lineage>
</organism>
<reference evidence="1 4" key="2">
    <citation type="submission" date="2023-11" db="EMBL/GenBank/DDBJ databases">
        <title>MicrobeMod: A computational toolkit for identifying prokaryotic methylation and restriction-modification with nanopore sequencing.</title>
        <authorList>
            <person name="Crits-Christoph A."/>
            <person name="Kang S.C."/>
            <person name="Lee H."/>
            <person name="Ostrov N."/>
        </authorList>
    </citation>
    <scope>NUCLEOTIDE SEQUENCE [LARGE SCALE GENOMIC DNA]</scope>
    <source>
        <strain evidence="1 4">ATCC 29145</strain>
    </source>
</reference>
<accession>A0A0P0EQQ5</accession>
<dbReference type="KEGG" id="abf:AMK58_14415"/>
<keyword evidence="4" id="KW-1185">Reference proteome</keyword>
<dbReference type="EMBL" id="JAWXYC010000003">
    <property type="protein sequence ID" value="MDX5951676.1"/>
    <property type="molecule type" value="Genomic_DNA"/>
</dbReference>
<dbReference type="EMBL" id="CP032340">
    <property type="protein sequence ID" value="QCO10437.1"/>
    <property type="molecule type" value="Genomic_DNA"/>
</dbReference>
<sequence>MQLEINAFVSSLGSESDHGPDALERVRDSMRSLADTLAALNLGIVLEVRDVQRLQTVARIVQANAPSR</sequence>
<evidence type="ECO:0000313" key="3">
    <source>
        <dbReference type="Proteomes" id="UP000298774"/>
    </source>
</evidence>
<name>A0A0P0EQQ5_AZOBR</name>
<proteinExistence type="predicted"/>
<evidence type="ECO:0000313" key="2">
    <source>
        <dbReference type="EMBL" id="QCO10437.1"/>
    </source>
</evidence>
<gene>
    <name evidence="2" type="ORF">D3868_15120</name>
    <name evidence="1" type="ORF">SIM66_10780</name>
</gene>
<evidence type="ECO:0000313" key="4">
    <source>
        <dbReference type="Proteomes" id="UP001277471"/>
    </source>
</evidence>
<dbReference type="AlphaFoldDB" id="A0A0P0EQQ5"/>
<dbReference type="RefSeq" id="WP_035677505.1">
    <property type="nucleotide sequence ID" value="NZ_CP012915.1"/>
</dbReference>
<dbReference type="GeneID" id="56451676"/>
<geneLocation type="plasmid" evidence="2 3">
    <name>p1</name>
</geneLocation>
<dbReference type="Proteomes" id="UP001277471">
    <property type="component" value="Unassembled WGS sequence"/>
</dbReference>
<reference evidence="2 3" key="1">
    <citation type="submission" date="2018-09" db="EMBL/GenBank/DDBJ databases">
        <title>Whole genome based analysis of evolution and adaptive divergence in Indian and Brazilian strains of Azospirillum brasilense.</title>
        <authorList>
            <person name="Singh C."/>
            <person name="Tripathi A.K."/>
        </authorList>
    </citation>
    <scope>NUCLEOTIDE SEQUENCE [LARGE SCALE GENOMIC DNA]</scope>
    <source>
        <strain evidence="2 3">MTCC4038</strain>
        <plasmid evidence="2 3">p1</plasmid>
    </source>
</reference>
<dbReference type="Proteomes" id="UP000298774">
    <property type="component" value="Plasmid p1"/>
</dbReference>